<dbReference type="PRINTS" id="PR01788">
    <property type="entry name" value="PROSTANOIDR"/>
</dbReference>
<keyword evidence="11 16" id="KW-0675">Receptor</keyword>
<evidence type="ECO:0000256" key="4">
    <source>
        <dbReference type="ARBA" id="ARBA00022475"/>
    </source>
</evidence>
<dbReference type="PRINTS" id="PR00237">
    <property type="entry name" value="GPCRRHODOPSN"/>
</dbReference>
<keyword evidence="13 16" id="KW-0807">Transducer</keyword>
<feature type="transmembrane region" description="Helical" evidence="18">
    <location>
        <begin position="26"/>
        <end position="50"/>
    </location>
</feature>
<dbReference type="SUPFAM" id="SSF81321">
    <property type="entry name" value="Family A G protein-coupled receptor-like"/>
    <property type="match status" value="1"/>
</dbReference>
<evidence type="ECO:0000256" key="2">
    <source>
        <dbReference type="ARBA" id="ARBA00013486"/>
    </source>
</evidence>
<feature type="transmembrane region" description="Helical" evidence="18">
    <location>
        <begin position="247"/>
        <end position="270"/>
    </location>
</feature>
<evidence type="ECO:0000256" key="6">
    <source>
        <dbReference type="ARBA" id="ARBA00022692"/>
    </source>
</evidence>
<dbReference type="GO" id="GO:0007189">
    <property type="term" value="P:adenylate cyclase-activating G protein-coupled receptor signaling pathway"/>
    <property type="evidence" value="ECO:0007669"/>
    <property type="project" value="TreeGrafter"/>
</dbReference>
<dbReference type="FunFam" id="1.20.1070.10:FF:000163">
    <property type="entry name" value="Thromboxane A2 receptor"/>
    <property type="match status" value="1"/>
</dbReference>
<proteinExistence type="inferred from homology"/>
<evidence type="ECO:0000256" key="18">
    <source>
        <dbReference type="SAM" id="Phobius"/>
    </source>
</evidence>
<evidence type="ECO:0000256" key="11">
    <source>
        <dbReference type="ARBA" id="ARBA00023170"/>
    </source>
</evidence>
<dbReference type="InterPro" id="IPR000276">
    <property type="entry name" value="GPCR_Rhodpsn"/>
</dbReference>
<keyword evidence="12" id="KW-0325">Glycoprotein</keyword>
<evidence type="ECO:0000256" key="17">
    <source>
        <dbReference type="SAM" id="MobiDB-lite"/>
    </source>
</evidence>
<reference evidence="20" key="3">
    <citation type="submission" date="2025-09" db="UniProtKB">
        <authorList>
            <consortium name="Ensembl"/>
        </authorList>
    </citation>
    <scope>IDENTIFICATION</scope>
</reference>
<evidence type="ECO:0000256" key="13">
    <source>
        <dbReference type="ARBA" id="ARBA00023224"/>
    </source>
</evidence>
<protein>
    <recommendedName>
        <fullName evidence="2">Prostaglandin F2-alpha receptor</fullName>
    </recommendedName>
    <alternativeName>
        <fullName evidence="15">Prostanoid FP receptor</fullName>
    </alternativeName>
    <alternativeName>
        <fullName evidence="14">Prostanoid TP receptor</fullName>
    </alternativeName>
    <alternativeName>
        <fullName evidence="3">Thromboxane A2 receptor</fullName>
    </alternativeName>
</protein>
<evidence type="ECO:0000256" key="15">
    <source>
        <dbReference type="ARBA" id="ARBA00030154"/>
    </source>
</evidence>
<dbReference type="GO" id="GO:0004958">
    <property type="term" value="F:prostaglandin F receptor activity"/>
    <property type="evidence" value="ECO:0007669"/>
    <property type="project" value="InterPro"/>
</dbReference>
<gene>
    <name evidence="20" type="primary">PTGFR</name>
    <name evidence="20" type="synonym">ptgfr</name>
</gene>
<evidence type="ECO:0000256" key="1">
    <source>
        <dbReference type="ARBA" id="ARBA00004651"/>
    </source>
</evidence>
<feature type="transmembrane region" description="Helical" evidence="18">
    <location>
        <begin position="153"/>
        <end position="171"/>
    </location>
</feature>
<dbReference type="Proteomes" id="UP000694397">
    <property type="component" value="Chromosome 3"/>
</dbReference>
<keyword evidence="8 16" id="KW-0297">G-protein coupled receptor</keyword>
<evidence type="ECO:0000313" key="21">
    <source>
        <dbReference type="Proteomes" id="UP000694397"/>
    </source>
</evidence>
<evidence type="ECO:0000256" key="5">
    <source>
        <dbReference type="ARBA" id="ARBA00022553"/>
    </source>
</evidence>
<name>A0A8C9RGT6_SCLFO</name>
<evidence type="ECO:0000256" key="8">
    <source>
        <dbReference type="ARBA" id="ARBA00023040"/>
    </source>
</evidence>
<evidence type="ECO:0000259" key="19">
    <source>
        <dbReference type="PROSITE" id="PS50262"/>
    </source>
</evidence>
<keyword evidence="6 16" id="KW-0812">Transmembrane</keyword>
<dbReference type="InterPro" id="IPR008365">
    <property type="entry name" value="Prostanoid_rcpt"/>
</dbReference>
<reference evidence="20 21" key="1">
    <citation type="submission" date="2019-04" db="EMBL/GenBank/DDBJ databases">
        <authorList>
            <consortium name="Wellcome Sanger Institute Data Sharing"/>
        </authorList>
    </citation>
    <scope>NUCLEOTIDE SEQUENCE [LARGE SCALE GENOMIC DNA]</scope>
</reference>
<dbReference type="AlphaFoldDB" id="A0A8C9RGT6"/>
<keyword evidence="5" id="KW-0597">Phosphoprotein</keyword>
<evidence type="ECO:0000256" key="16">
    <source>
        <dbReference type="RuleBase" id="RU000688"/>
    </source>
</evidence>
<dbReference type="GeneTree" id="ENSGT01030000234559"/>
<reference evidence="20" key="2">
    <citation type="submission" date="2025-08" db="UniProtKB">
        <authorList>
            <consortium name="Ensembl"/>
        </authorList>
    </citation>
    <scope>IDENTIFICATION</scope>
</reference>
<dbReference type="PROSITE" id="PS00237">
    <property type="entry name" value="G_PROTEIN_RECEP_F1_1"/>
    <property type="match status" value="1"/>
</dbReference>
<evidence type="ECO:0000256" key="3">
    <source>
        <dbReference type="ARBA" id="ARBA00017628"/>
    </source>
</evidence>
<comment type="similarity">
    <text evidence="16">Belongs to the G-protein coupled receptor 1 family.</text>
</comment>
<feature type="transmembrane region" description="Helical" evidence="18">
    <location>
        <begin position="102"/>
        <end position="123"/>
    </location>
</feature>
<dbReference type="Gene3D" id="1.20.1070.10">
    <property type="entry name" value="Rhodopsin 7-helix transmembrane proteins"/>
    <property type="match status" value="1"/>
</dbReference>
<evidence type="ECO:0000256" key="12">
    <source>
        <dbReference type="ARBA" id="ARBA00023180"/>
    </source>
</evidence>
<evidence type="ECO:0000256" key="14">
    <source>
        <dbReference type="ARBA" id="ARBA00029815"/>
    </source>
</evidence>
<feature type="transmembrane region" description="Helical" evidence="18">
    <location>
        <begin position="62"/>
        <end position="90"/>
    </location>
</feature>
<keyword evidence="7 18" id="KW-1133">Transmembrane helix</keyword>
<evidence type="ECO:0000313" key="20">
    <source>
        <dbReference type="Ensembl" id="ENSSFOP00015016128.2"/>
    </source>
</evidence>
<feature type="domain" description="G-protein coupled receptors family 1 profile" evidence="19">
    <location>
        <begin position="41"/>
        <end position="308"/>
    </location>
</feature>
<feature type="transmembrane region" description="Helical" evidence="18">
    <location>
        <begin position="197"/>
        <end position="226"/>
    </location>
</feature>
<dbReference type="GO" id="GO:0007204">
    <property type="term" value="P:positive regulation of cytosolic calcium ion concentration"/>
    <property type="evidence" value="ECO:0007669"/>
    <property type="project" value="TreeGrafter"/>
</dbReference>
<dbReference type="PANTHER" id="PTHR11866">
    <property type="entry name" value="G-PROTEIN COUPLED RECEPTOR FAMILY 1 MEMBER"/>
    <property type="match status" value="1"/>
</dbReference>
<dbReference type="GO" id="GO:0006954">
    <property type="term" value="P:inflammatory response"/>
    <property type="evidence" value="ECO:0007669"/>
    <property type="project" value="TreeGrafter"/>
</dbReference>
<keyword evidence="21" id="KW-1185">Reference proteome</keyword>
<dbReference type="PANTHER" id="PTHR11866:SF4">
    <property type="entry name" value="PROSTAGLANDIN F2-ALPHA RECEPTOR"/>
    <property type="match status" value="1"/>
</dbReference>
<keyword evidence="9 18" id="KW-0472">Membrane</keyword>
<evidence type="ECO:0000256" key="7">
    <source>
        <dbReference type="ARBA" id="ARBA00022989"/>
    </source>
</evidence>
<dbReference type="PRINTS" id="PR00855">
    <property type="entry name" value="PRSTNOIDFPR"/>
</dbReference>
<sequence length="371" mass="40783">MLSNGSSMENCMVPSSTNVTCRRIELSAMISVFTMTVGMLSNTLALLILIKAYRRFRLKSKASFLLFASSLVATNFLGHLINGSLALYVYSLCMDWRAIDPRGILCGFFGASMVFFGLSALLLGSGMAVERCLGVTQPLFHSVVLTSCHAKRLLGFLWLLAALVALMPVVTRRPYRVQYSRSWCFYDEGRAKDWLDLFLPLLFSSVGLLALLVSILCNTVTGATLLRSKLLGQRCSKVHTAYHQEMICQLLAIMLVSCICWGPILVRTVLAVAPITASAGARGLQDCGHMLLAVRMATWNQILDPWVYILLRKAVLRKLFRVARRCCSPPLCPQPGGTQREQSFRPPPVGRPPSATGAVAGVDNHPLSQTH</sequence>
<evidence type="ECO:0000256" key="10">
    <source>
        <dbReference type="ARBA" id="ARBA00023157"/>
    </source>
</evidence>
<dbReference type="GO" id="GO:0005886">
    <property type="term" value="C:plasma membrane"/>
    <property type="evidence" value="ECO:0007669"/>
    <property type="project" value="UniProtKB-SubCell"/>
</dbReference>
<dbReference type="PROSITE" id="PS50262">
    <property type="entry name" value="G_PROTEIN_RECEP_F1_2"/>
    <property type="match status" value="1"/>
</dbReference>
<organism evidence="20 21">
    <name type="scientific">Scleropages formosus</name>
    <name type="common">Asian bonytongue</name>
    <name type="synonym">Osteoglossum formosum</name>
    <dbReference type="NCBI Taxonomy" id="113540"/>
    <lineage>
        <taxon>Eukaryota</taxon>
        <taxon>Metazoa</taxon>
        <taxon>Chordata</taxon>
        <taxon>Craniata</taxon>
        <taxon>Vertebrata</taxon>
        <taxon>Euteleostomi</taxon>
        <taxon>Actinopterygii</taxon>
        <taxon>Neopterygii</taxon>
        <taxon>Teleostei</taxon>
        <taxon>Osteoglossocephala</taxon>
        <taxon>Osteoglossomorpha</taxon>
        <taxon>Osteoglossiformes</taxon>
        <taxon>Osteoglossidae</taxon>
        <taxon>Scleropages</taxon>
    </lineage>
</organism>
<keyword evidence="4" id="KW-1003">Cell membrane</keyword>
<evidence type="ECO:0000256" key="9">
    <source>
        <dbReference type="ARBA" id="ARBA00023136"/>
    </source>
</evidence>
<comment type="subcellular location">
    <subcellularLocation>
        <location evidence="1">Cell membrane</location>
        <topology evidence="1">Multi-pass membrane protein</topology>
    </subcellularLocation>
</comment>
<keyword evidence="10" id="KW-1015">Disulfide bond</keyword>
<feature type="region of interest" description="Disordered" evidence="17">
    <location>
        <begin position="334"/>
        <end position="371"/>
    </location>
</feature>
<dbReference type="Ensembl" id="ENSSFOT00015016315.2">
    <property type="protein sequence ID" value="ENSSFOP00015016128.2"/>
    <property type="gene ID" value="ENSSFOG00015010365.2"/>
</dbReference>
<dbReference type="InterPro" id="IPR017452">
    <property type="entry name" value="GPCR_Rhodpsn_7TM"/>
</dbReference>
<accession>A0A8C9RGT6</accession>
<dbReference type="Pfam" id="PF00001">
    <property type="entry name" value="7tm_1"/>
    <property type="match status" value="1"/>
</dbReference>
<dbReference type="InterPro" id="IPR000141">
    <property type="entry name" value="PglndnF_rcpt"/>
</dbReference>
<dbReference type="OrthoDB" id="8949984at2759"/>
<dbReference type="GO" id="GO:0004960">
    <property type="term" value="F:thromboxane receptor activity"/>
    <property type="evidence" value="ECO:0007669"/>
    <property type="project" value="UniProtKB-ARBA"/>
</dbReference>